<keyword evidence="1" id="KW-0813">Transport</keyword>
<dbReference type="CDD" id="cd03301">
    <property type="entry name" value="ABC_MalK_N"/>
    <property type="match status" value="1"/>
</dbReference>
<dbReference type="EMBL" id="QYUN01000002">
    <property type="protein sequence ID" value="RJG05439.1"/>
    <property type="molecule type" value="Genomic_DNA"/>
</dbReference>
<keyword evidence="2" id="KW-0472">Membrane</keyword>
<dbReference type="InterPro" id="IPR012340">
    <property type="entry name" value="NA-bd_OB-fold"/>
</dbReference>
<dbReference type="FunFam" id="3.40.50.300:FF:000042">
    <property type="entry name" value="Maltose/maltodextrin ABC transporter, ATP-binding protein"/>
    <property type="match status" value="1"/>
</dbReference>
<dbReference type="GO" id="GO:0140359">
    <property type="term" value="F:ABC-type transporter activity"/>
    <property type="evidence" value="ECO:0007669"/>
    <property type="project" value="InterPro"/>
</dbReference>
<dbReference type="NCBIfam" id="NF008653">
    <property type="entry name" value="PRK11650.1"/>
    <property type="match status" value="1"/>
</dbReference>
<dbReference type="SMART" id="SM00382">
    <property type="entry name" value="AAA"/>
    <property type="match status" value="1"/>
</dbReference>
<dbReference type="GO" id="GO:0016887">
    <property type="term" value="F:ATP hydrolysis activity"/>
    <property type="evidence" value="ECO:0007669"/>
    <property type="project" value="InterPro"/>
</dbReference>
<evidence type="ECO:0000256" key="4">
    <source>
        <dbReference type="ARBA" id="ARBA00022840"/>
    </source>
</evidence>
<dbReference type="GO" id="GO:0008643">
    <property type="term" value="P:carbohydrate transport"/>
    <property type="evidence" value="ECO:0007669"/>
    <property type="project" value="InterPro"/>
</dbReference>
<reference evidence="6 7" key="1">
    <citation type="submission" date="2018-09" db="EMBL/GenBank/DDBJ databases">
        <authorList>
            <person name="Zhu H."/>
        </authorList>
    </citation>
    <scope>NUCLEOTIDE SEQUENCE [LARGE SCALE GENOMIC DNA]</scope>
    <source>
        <strain evidence="6 7">K2R10-39</strain>
    </source>
</reference>
<comment type="caution">
    <text evidence="6">The sequence shown here is derived from an EMBL/GenBank/DDBJ whole genome shotgun (WGS) entry which is preliminary data.</text>
</comment>
<dbReference type="Gene3D" id="2.40.50.140">
    <property type="entry name" value="Nucleic acid-binding proteins"/>
    <property type="match status" value="1"/>
</dbReference>
<proteinExistence type="predicted"/>
<dbReference type="InterPro" id="IPR015855">
    <property type="entry name" value="ABC_transpr_MalK-like"/>
</dbReference>
<dbReference type="SUPFAM" id="SSF52540">
    <property type="entry name" value="P-loop containing nucleoside triphosphate hydrolases"/>
    <property type="match status" value="1"/>
</dbReference>
<dbReference type="GO" id="GO:0055052">
    <property type="term" value="C:ATP-binding cassette (ABC) transporter complex, substrate-binding subunit-containing"/>
    <property type="evidence" value="ECO:0007669"/>
    <property type="project" value="TreeGrafter"/>
</dbReference>
<dbReference type="Gene3D" id="3.40.50.300">
    <property type="entry name" value="P-loop containing nucleotide triphosphate hydrolases"/>
    <property type="match status" value="1"/>
</dbReference>
<dbReference type="InterPro" id="IPR047641">
    <property type="entry name" value="ABC_transpr_MalK/UgpC-like"/>
</dbReference>
<dbReference type="InterPro" id="IPR027417">
    <property type="entry name" value="P-loop_NTPase"/>
</dbReference>
<keyword evidence="4 6" id="KW-0067">ATP-binding</keyword>
<protein>
    <submittedName>
        <fullName evidence="6">ABC transporter ATP-binding protein</fullName>
    </submittedName>
</protein>
<dbReference type="PROSITE" id="PS50893">
    <property type="entry name" value="ABC_TRANSPORTER_2"/>
    <property type="match status" value="1"/>
</dbReference>
<dbReference type="PROSITE" id="PS00211">
    <property type="entry name" value="ABC_TRANSPORTER_1"/>
    <property type="match status" value="1"/>
</dbReference>
<dbReference type="PANTHER" id="PTHR43875">
    <property type="entry name" value="MALTODEXTRIN IMPORT ATP-BINDING PROTEIN MSMX"/>
    <property type="match status" value="1"/>
</dbReference>
<dbReference type="RefSeq" id="WP_119737136.1">
    <property type="nucleotide sequence ID" value="NZ_QYUN01000002.1"/>
</dbReference>
<keyword evidence="7" id="KW-1185">Reference proteome</keyword>
<keyword evidence="2" id="KW-1003">Cell membrane</keyword>
<name>A0A418WYW0_9BURK</name>
<dbReference type="PANTHER" id="PTHR43875:SF10">
    <property type="entry name" value="BLL2173 PROTEIN"/>
    <property type="match status" value="1"/>
</dbReference>
<evidence type="ECO:0000256" key="1">
    <source>
        <dbReference type="ARBA" id="ARBA00022448"/>
    </source>
</evidence>
<dbReference type="InterPro" id="IPR040582">
    <property type="entry name" value="OB_MalK-like"/>
</dbReference>
<evidence type="ECO:0000313" key="7">
    <source>
        <dbReference type="Proteomes" id="UP000285190"/>
    </source>
</evidence>
<dbReference type="GO" id="GO:0005524">
    <property type="term" value="F:ATP binding"/>
    <property type="evidence" value="ECO:0007669"/>
    <property type="project" value="UniProtKB-KW"/>
</dbReference>
<dbReference type="AlphaFoldDB" id="A0A418WYW0"/>
<dbReference type="InterPro" id="IPR017871">
    <property type="entry name" value="ABC_transporter-like_CS"/>
</dbReference>
<feature type="domain" description="ABC transporter" evidence="5">
    <location>
        <begin position="4"/>
        <end position="234"/>
    </location>
</feature>
<sequence>MTKIVLSQVSKRYGEQAVVENLDLEMADGEFIVLVGPSGCGKSTTLRMIAGLEDVSSGAIRIGDRDVTGLQPGERNIAMVFQNYALYPHKSVYENLAFGLRMRKVPAAEIESKVRWAAQMLGIENLLTRKPRQLSGGQMQRVSLGRALVRSPEAFLLDEPLSNLDAKLRIRMREEIGQLHKRVGTNMIYVTHDQVEAMTLGDRIVIMNQGRVQQVGKPLDVYDKPANLFVAGFIGAPEMNLIKGTLQEVQGRIMFQGPGISLPVPPAMPNKARPGTEVVLGIRPEHASMTSGHGDGTAGTISLVEQMGPHTLTVLDLDCDKTSPSAAPSRFRVLSARRDEVRTGERCRVHPDPSRIHLFDAASGNNLAM</sequence>
<dbReference type="Pfam" id="PF17912">
    <property type="entry name" value="OB_MalK"/>
    <property type="match status" value="1"/>
</dbReference>
<evidence type="ECO:0000313" key="6">
    <source>
        <dbReference type="EMBL" id="RJG05439.1"/>
    </source>
</evidence>
<dbReference type="Proteomes" id="UP000285190">
    <property type="component" value="Unassembled WGS sequence"/>
</dbReference>
<evidence type="ECO:0000259" key="5">
    <source>
        <dbReference type="PROSITE" id="PS50893"/>
    </source>
</evidence>
<dbReference type="Pfam" id="PF00005">
    <property type="entry name" value="ABC_tran"/>
    <property type="match status" value="1"/>
</dbReference>
<dbReference type="Gene3D" id="2.40.50.100">
    <property type="match status" value="1"/>
</dbReference>
<evidence type="ECO:0000256" key="2">
    <source>
        <dbReference type="ARBA" id="ARBA00022475"/>
    </source>
</evidence>
<keyword evidence="3" id="KW-0547">Nucleotide-binding</keyword>
<organism evidence="6 7">
    <name type="scientific">Noviherbaspirillum cavernae</name>
    <dbReference type="NCBI Taxonomy" id="2320862"/>
    <lineage>
        <taxon>Bacteria</taxon>
        <taxon>Pseudomonadati</taxon>
        <taxon>Pseudomonadota</taxon>
        <taxon>Betaproteobacteria</taxon>
        <taxon>Burkholderiales</taxon>
        <taxon>Oxalobacteraceae</taxon>
        <taxon>Noviherbaspirillum</taxon>
    </lineage>
</organism>
<gene>
    <name evidence="6" type="ORF">D3870_04845</name>
</gene>
<dbReference type="InterPro" id="IPR003593">
    <property type="entry name" value="AAA+_ATPase"/>
</dbReference>
<dbReference type="InterPro" id="IPR008995">
    <property type="entry name" value="Mo/tungstate-bd_C_term_dom"/>
</dbReference>
<dbReference type="InterPro" id="IPR003439">
    <property type="entry name" value="ABC_transporter-like_ATP-bd"/>
</dbReference>
<evidence type="ECO:0000256" key="3">
    <source>
        <dbReference type="ARBA" id="ARBA00022741"/>
    </source>
</evidence>
<accession>A0A418WYW0</accession>
<dbReference type="OrthoDB" id="5298774at2"/>
<dbReference type="SUPFAM" id="SSF50331">
    <property type="entry name" value="MOP-like"/>
    <property type="match status" value="1"/>
</dbReference>